<proteinExistence type="predicted"/>
<accession>A0A9D4KIF4</accession>
<dbReference type="EMBL" id="JAIWYP010000004">
    <property type="protein sequence ID" value="KAH3840069.1"/>
    <property type="molecule type" value="Genomic_DNA"/>
</dbReference>
<name>A0A9D4KIF4_DREPO</name>
<dbReference type="AlphaFoldDB" id="A0A9D4KIF4"/>
<keyword evidence="2" id="KW-1185">Reference proteome</keyword>
<sequence length="56" mass="6392">MFEALNILDNNIHTIANNIKDALLSSAAEFERVTCTLKNKPWLKKVIMDLCNQEES</sequence>
<organism evidence="1 2">
    <name type="scientific">Dreissena polymorpha</name>
    <name type="common">Zebra mussel</name>
    <name type="synonym">Mytilus polymorpha</name>
    <dbReference type="NCBI Taxonomy" id="45954"/>
    <lineage>
        <taxon>Eukaryota</taxon>
        <taxon>Metazoa</taxon>
        <taxon>Spiralia</taxon>
        <taxon>Lophotrochozoa</taxon>
        <taxon>Mollusca</taxon>
        <taxon>Bivalvia</taxon>
        <taxon>Autobranchia</taxon>
        <taxon>Heteroconchia</taxon>
        <taxon>Euheterodonta</taxon>
        <taxon>Imparidentia</taxon>
        <taxon>Neoheterodontei</taxon>
        <taxon>Myida</taxon>
        <taxon>Dreissenoidea</taxon>
        <taxon>Dreissenidae</taxon>
        <taxon>Dreissena</taxon>
    </lineage>
</organism>
<evidence type="ECO:0000313" key="1">
    <source>
        <dbReference type="EMBL" id="KAH3840069.1"/>
    </source>
</evidence>
<evidence type="ECO:0000313" key="2">
    <source>
        <dbReference type="Proteomes" id="UP000828390"/>
    </source>
</evidence>
<reference evidence="1" key="2">
    <citation type="submission" date="2020-11" db="EMBL/GenBank/DDBJ databases">
        <authorList>
            <person name="McCartney M.A."/>
            <person name="Auch B."/>
            <person name="Kono T."/>
            <person name="Mallez S."/>
            <person name="Becker A."/>
            <person name="Gohl D.M."/>
            <person name="Silverstein K.A.T."/>
            <person name="Koren S."/>
            <person name="Bechman K.B."/>
            <person name="Herman A."/>
            <person name="Abrahante J.E."/>
            <person name="Garbe J."/>
        </authorList>
    </citation>
    <scope>NUCLEOTIDE SEQUENCE</scope>
    <source>
        <strain evidence="1">Duluth1</strain>
        <tissue evidence="1">Whole animal</tissue>
    </source>
</reference>
<reference evidence="1" key="1">
    <citation type="journal article" date="2019" name="bioRxiv">
        <title>The Genome of the Zebra Mussel, Dreissena polymorpha: A Resource for Invasive Species Research.</title>
        <authorList>
            <person name="McCartney M.A."/>
            <person name="Auch B."/>
            <person name="Kono T."/>
            <person name="Mallez S."/>
            <person name="Zhang Y."/>
            <person name="Obille A."/>
            <person name="Becker A."/>
            <person name="Abrahante J.E."/>
            <person name="Garbe J."/>
            <person name="Badalamenti J.P."/>
            <person name="Herman A."/>
            <person name="Mangelson H."/>
            <person name="Liachko I."/>
            <person name="Sullivan S."/>
            <person name="Sone E.D."/>
            <person name="Koren S."/>
            <person name="Silverstein K.A.T."/>
            <person name="Beckman K.B."/>
            <person name="Gohl D.M."/>
        </authorList>
    </citation>
    <scope>NUCLEOTIDE SEQUENCE</scope>
    <source>
        <strain evidence="1">Duluth1</strain>
        <tissue evidence="1">Whole animal</tissue>
    </source>
</reference>
<gene>
    <name evidence="1" type="ORF">DPMN_113511</name>
</gene>
<comment type="caution">
    <text evidence="1">The sequence shown here is derived from an EMBL/GenBank/DDBJ whole genome shotgun (WGS) entry which is preliminary data.</text>
</comment>
<protein>
    <submittedName>
        <fullName evidence="1">Uncharacterized protein</fullName>
    </submittedName>
</protein>
<dbReference type="Proteomes" id="UP000828390">
    <property type="component" value="Unassembled WGS sequence"/>
</dbReference>